<dbReference type="AlphaFoldDB" id="A0A9P5YDS5"/>
<organism evidence="1 2">
    <name type="scientific">Collybia nuda</name>
    <dbReference type="NCBI Taxonomy" id="64659"/>
    <lineage>
        <taxon>Eukaryota</taxon>
        <taxon>Fungi</taxon>
        <taxon>Dikarya</taxon>
        <taxon>Basidiomycota</taxon>
        <taxon>Agaricomycotina</taxon>
        <taxon>Agaricomycetes</taxon>
        <taxon>Agaricomycetidae</taxon>
        <taxon>Agaricales</taxon>
        <taxon>Tricholomatineae</taxon>
        <taxon>Clitocybaceae</taxon>
        <taxon>Collybia</taxon>
    </lineage>
</organism>
<sequence length="424" mass="47766">MFSNRIARIRSTKGVGSHRYSSQLSQKYPFRQLRAYPFQLSPEDAVVQLAPYASTLCVFKNFLGSLGARYLPGFGFEPIRPLRITPVYFPAWVVDAEVQVDVSYNDTQRMTTAHIHDSYLPGSDFRILSLSSFFSRQLRAIEPVIFTPELETQYNTEVACLPYTISPFTVLDIARTLSYTDATITPNLRFKPPSIKPELFAAYPVLIPLYVAQYEPRLPSSSTTPRTITLFMEAYSSTGRIFTENVDASFRKDLSDTMPALTSFLESLQRIEGEAHSLRGVPSPFIRIAGMLMPDNRELPQPVMNWLDKHLESPGTAEILALKTSALTDTDPRIREYTLQERETNLEWMKLGAEISSLNMIVETMSSATKGARVTTIGGGKDIDPAQLMAGAVKSMRMKIEGLEVKRKETIPTWWTSWLKDSTT</sequence>
<dbReference type="Proteomes" id="UP000807353">
    <property type="component" value="Unassembled WGS sequence"/>
</dbReference>
<gene>
    <name evidence="1" type="ORF">BDZ94DRAFT_1247203</name>
</gene>
<accession>A0A9P5YDS5</accession>
<keyword evidence="2" id="KW-1185">Reference proteome</keyword>
<evidence type="ECO:0000313" key="1">
    <source>
        <dbReference type="EMBL" id="KAF9468108.1"/>
    </source>
</evidence>
<dbReference type="EMBL" id="MU150234">
    <property type="protein sequence ID" value="KAF9468108.1"/>
    <property type="molecule type" value="Genomic_DNA"/>
</dbReference>
<name>A0A9P5YDS5_9AGAR</name>
<dbReference type="OrthoDB" id="2349883at2759"/>
<proteinExistence type="predicted"/>
<reference evidence="1" key="1">
    <citation type="submission" date="2020-11" db="EMBL/GenBank/DDBJ databases">
        <authorList>
            <consortium name="DOE Joint Genome Institute"/>
            <person name="Ahrendt S."/>
            <person name="Riley R."/>
            <person name="Andreopoulos W."/>
            <person name="Labutti K."/>
            <person name="Pangilinan J."/>
            <person name="Ruiz-Duenas F.J."/>
            <person name="Barrasa J.M."/>
            <person name="Sanchez-Garcia M."/>
            <person name="Camarero S."/>
            <person name="Miyauchi S."/>
            <person name="Serrano A."/>
            <person name="Linde D."/>
            <person name="Babiker R."/>
            <person name="Drula E."/>
            <person name="Ayuso-Fernandez I."/>
            <person name="Pacheco R."/>
            <person name="Padilla G."/>
            <person name="Ferreira P."/>
            <person name="Barriuso J."/>
            <person name="Kellner H."/>
            <person name="Castanera R."/>
            <person name="Alfaro M."/>
            <person name="Ramirez L."/>
            <person name="Pisabarro A.G."/>
            <person name="Kuo A."/>
            <person name="Tritt A."/>
            <person name="Lipzen A."/>
            <person name="He G."/>
            <person name="Yan M."/>
            <person name="Ng V."/>
            <person name="Cullen D."/>
            <person name="Martin F."/>
            <person name="Rosso M.-N."/>
            <person name="Henrissat B."/>
            <person name="Hibbett D."/>
            <person name="Martinez A.T."/>
            <person name="Grigoriev I.V."/>
        </authorList>
    </citation>
    <scope>NUCLEOTIDE SEQUENCE</scope>
    <source>
        <strain evidence="1">CBS 247.69</strain>
    </source>
</reference>
<comment type="caution">
    <text evidence="1">The sequence shown here is derived from an EMBL/GenBank/DDBJ whole genome shotgun (WGS) entry which is preliminary data.</text>
</comment>
<protein>
    <submittedName>
        <fullName evidence="1">Uncharacterized protein</fullName>
    </submittedName>
</protein>
<evidence type="ECO:0000313" key="2">
    <source>
        <dbReference type="Proteomes" id="UP000807353"/>
    </source>
</evidence>